<keyword evidence="8" id="KW-1185">Reference proteome</keyword>
<dbReference type="AlphaFoldDB" id="A0A4R5QKD0"/>
<evidence type="ECO:0000256" key="1">
    <source>
        <dbReference type="ARBA" id="ARBA00004141"/>
    </source>
</evidence>
<dbReference type="InterPro" id="IPR021147">
    <property type="entry name" value="DUF697"/>
</dbReference>
<dbReference type="RefSeq" id="WP_133287190.1">
    <property type="nucleotide sequence ID" value="NZ_SMSJ01000003.1"/>
</dbReference>
<keyword evidence="3 6" id="KW-1133">Transmembrane helix</keyword>
<evidence type="ECO:0000256" key="4">
    <source>
        <dbReference type="ARBA" id="ARBA00023136"/>
    </source>
</evidence>
<dbReference type="OrthoDB" id="9816060at2"/>
<evidence type="ECO:0000256" key="2">
    <source>
        <dbReference type="ARBA" id="ARBA00022692"/>
    </source>
</evidence>
<dbReference type="GO" id="GO:0016020">
    <property type="term" value="C:membrane"/>
    <property type="evidence" value="ECO:0007669"/>
    <property type="project" value="UniProtKB-SubCell"/>
</dbReference>
<evidence type="ECO:0000313" key="7">
    <source>
        <dbReference type="EMBL" id="TDH63910.1"/>
    </source>
</evidence>
<evidence type="ECO:0000313" key="8">
    <source>
        <dbReference type="Proteomes" id="UP000295096"/>
    </source>
</evidence>
<organism evidence="7 8">
    <name type="scientific">Dankookia rubra</name>
    <dbReference type="NCBI Taxonomy" id="1442381"/>
    <lineage>
        <taxon>Bacteria</taxon>
        <taxon>Pseudomonadati</taxon>
        <taxon>Pseudomonadota</taxon>
        <taxon>Alphaproteobacteria</taxon>
        <taxon>Acetobacterales</taxon>
        <taxon>Roseomonadaceae</taxon>
        <taxon>Dankookia</taxon>
    </lineage>
</organism>
<feature type="transmembrane region" description="Helical" evidence="6">
    <location>
        <begin position="96"/>
        <end position="116"/>
    </location>
</feature>
<dbReference type="EMBL" id="SMSJ01000003">
    <property type="protein sequence ID" value="TDH63910.1"/>
    <property type="molecule type" value="Genomic_DNA"/>
</dbReference>
<protein>
    <submittedName>
        <fullName evidence="7">DUF697 domain-containing protein</fullName>
    </submittedName>
</protein>
<keyword evidence="2 6" id="KW-0812">Transmembrane</keyword>
<evidence type="ECO:0000256" key="3">
    <source>
        <dbReference type="ARBA" id="ARBA00022989"/>
    </source>
</evidence>
<comment type="caution">
    <text evidence="7">The sequence shown here is derived from an EMBL/GenBank/DDBJ whole genome shotgun (WGS) entry which is preliminary data.</text>
</comment>
<feature type="transmembrane region" description="Helical" evidence="6">
    <location>
        <begin position="128"/>
        <end position="146"/>
    </location>
</feature>
<feature type="region of interest" description="Disordered" evidence="5">
    <location>
        <begin position="1"/>
        <end position="57"/>
    </location>
</feature>
<evidence type="ECO:0000256" key="5">
    <source>
        <dbReference type="SAM" id="MobiDB-lite"/>
    </source>
</evidence>
<proteinExistence type="predicted"/>
<accession>A0A4R5QKD0</accession>
<keyword evidence="4 6" id="KW-0472">Membrane</keyword>
<evidence type="ECO:0000256" key="6">
    <source>
        <dbReference type="SAM" id="Phobius"/>
    </source>
</evidence>
<reference evidence="7 8" key="1">
    <citation type="journal article" date="2016" name="J. Microbiol.">
        <title>Dankookia rubra gen. nov., sp. nov., an alphaproteobacterium isolated from sediment of a shallow stream.</title>
        <authorList>
            <person name="Kim W.H."/>
            <person name="Kim D.H."/>
            <person name="Kang K."/>
            <person name="Ahn T.Y."/>
        </authorList>
    </citation>
    <scope>NUCLEOTIDE SEQUENCE [LARGE SCALE GENOMIC DNA]</scope>
    <source>
        <strain evidence="7 8">JCM30602</strain>
    </source>
</reference>
<dbReference type="Proteomes" id="UP000295096">
    <property type="component" value="Unassembled WGS sequence"/>
</dbReference>
<feature type="compositionally biased region" description="Basic and acidic residues" evidence="5">
    <location>
        <begin position="1"/>
        <end position="19"/>
    </location>
</feature>
<comment type="subcellular location">
    <subcellularLocation>
        <location evidence="1">Membrane</location>
        <topology evidence="1">Multi-pass membrane protein</topology>
    </subcellularLocation>
</comment>
<gene>
    <name evidence="7" type="ORF">E2C06_03505</name>
</gene>
<name>A0A4R5QKD0_9PROT</name>
<dbReference type="Pfam" id="PF05128">
    <property type="entry name" value="DUF697"/>
    <property type="match status" value="1"/>
</dbReference>
<sequence>MTASDDRGGDGREGFDRPRGNQAPRGPRVIPEDEPAAVPPRPMPQAERQAAPPGGPRVILDEKAGPAPRLDFQWEQAVVPVAAPRPSVRWSGIGRAIGGLTLLGGGLAALDAANFVVDQFGRGAVQGWATLGVVAGGVALLGSGLWREVRGLASIRAVDRARAAFARGDLAAAKAETLRWAASVQEAAPLQPAIRGAASIAELGALLQPALAQLEARAATLGRNAAVQSFAVTAISPSPGLDALVFAWRGVRLVRQVAALHGLRPGLAGTLALLRRTLQDAAMVAATDVAVDAAARALLSNRLLEQFAGEAAAGAVAARRMLRLARVAAEACRVLPPG</sequence>